<gene>
    <name evidence="1" type="ordered locus">Swol_0092</name>
</gene>
<evidence type="ECO:0000313" key="2">
    <source>
        <dbReference type="Proteomes" id="UP000001968"/>
    </source>
</evidence>
<dbReference type="KEGG" id="swo:Swol_0092"/>
<name>Q0B0Q5_SYNWW</name>
<dbReference type="EMBL" id="CP000448">
    <property type="protein sequence ID" value="ABI67449.1"/>
    <property type="molecule type" value="Genomic_DNA"/>
</dbReference>
<organism evidence="1 2">
    <name type="scientific">Syntrophomonas wolfei subsp. wolfei (strain DSM 2245B / Goettingen)</name>
    <dbReference type="NCBI Taxonomy" id="335541"/>
    <lineage>
        <taxon>Bacteria</taxon>
        <taxon>Bacillati</taxon>
        <taxon>Bacillota</taxon>
        <taxon>Clostridia</taxon>
        <taxon>Eubacteriales</taxon>
        <taxon>Syntrophomonadaceae</taxon>
        <taxon>Syntrophomonas</taxon>
    </lineage>
</organism>
<dbReference type="STRING" id="335541.Swol_0092"/>
<accession>Q0B0Q5</accession>
<keyword evidence="2" id="KW-1185">Reference proteome</keyword>
<proteinExistence type="predicted"/>
<protein>
    <submittedName>
        <fullName evidence="1">Uncharacterized protein</fullName>
    </submittedName>
</protein>
<dbReference type="Proteomes" id="UP000001968">
    <property type="component" value="Chromosome"/>
</dbReference>
<reference evidence="2" key="1">
    <citation type="journal article" date="2010" name="Environ. Microbiol.">
        <title>The genome of Syntrophomonas wolfei: new insights into syntrophic metabolism and biohydrogen production.</title>
        <authorList>
            <person name="Sieber J.R."/>
            <person name="Sims D.R."/>
            <person name="Han C."/>
            <person name="Kim E."/>
            <person name="Lykidis A."/>
            <person name="Lapidus A.L."/>
            <person name="McDonnald E."/>
            <person name="Rohlin L."/>
            <person name="Culley D.E."/>
            <person name="Gunsalus R."/>
            <person name="McInerney M.J."/>
        </authorList>
    </citation>
    <scope>NUCLEOTIDE SEQUENCE [LARGE SCALE GENOMIC DNA]</scope>
    <source>
        <strain evidence="2">DSM 2245B / Goettingen</strain>
    </source>
</reference>
<dbReference type="HOGENOM" id="CLU_2588522_0_0_9"/>
<evidence type="ECO:0000313" key="1">
    <source>
        <dbReference type="EMBL" id="ABI67449.1"/>
    </source>
</evidence>
<dbReference type="AlphaFoldDB" id="Q0B0Q5"/>
<sequence length="80" mass="8601">MVVALTLRVLLVLHPAGVTIKVVAMGVSKKSDQFLGQGTCPRVPKSSGKIAKIAFSQQILYKEKTGSRPQITKFTSISCL</sequence>